<reference evidence="2 3" key="1">
    <citation type="journal article" date="2014" name="PLoS ONE">
        <title>Global Analysis of Gene Expression Profiles in Physic Nut (Jatropha curcas L.) Seedlings Exposed to Salt Stress.</title>
        <authorList>
            <person name="Zhang L."/>
            <person name="Zhang C."/>
            <person name="Wu P."/>
            <person name="Chen Y."/>
            <person name="Li M."/>
            <person name="Jiang H."/>
            <person name="Wu G."/>
        </authorList>
    </citation>
    <scope>NUCLEOTIDE SEQUENCE [LARGE SCALE GENOMIC DNA]</scope>
    <source>
        <strain evidence="3">cv. GZQX0401</strain>
        <tissue evidence="2">Young leaves</tissue>
    </source>
</reference>
<evidence type="ECO:0000313" key="3">
    <source>
        <dbReference type="Proteomes" id="UP000027138"/>
    </source>
</evidence>
<name>A0A067JCM4_JATCU</name>
<keyword evidence="3" id="KW-1185">Reference proteome</keyword>
<feature type="compositionally biased region" description="Basic residues" evidence="1">
    <location>
        <begin position="1"/>
        <end position="15"/>
    </location>
</feature>
<organism evidence="2 3">
    <name type="scientific">Jatropha curcas</name>
    <name type="common">Barbados nut</name>
    <dbReference type="NCBI Taxonomy" id="180498"/>
    <lineage>
        <taxon>Eukaryota</taxon>
        <taxon>Viridiplantae</taxon>
        <taxon>Streptophyta</taxon>
        <taxon>Embryophyta</taxon>
        <taxon>Tracheophyta</taxon>
        <taxon>Spermatophyta</taxon>
        <taxon>Magnoliopsida</taxon>
        <taxon>eudicotyledons</taxon>
        <taxon>Gunneridae</taxon>
        <taxon>Pentapetalae</taxon>
        <taxon>rosids</taxon>
        <taxon>fabids</taxon>
        <taxon>Malpighiales</taxon>
        <taxon>Euphorbiaceae</taxon>
        <taxon>Crotonoideae</taxon>
        <taxon>Jatropheae</taxon>
        <taxon>Jatropha</taxon>
    </lineage>
</organism>
<gene>
    <name evidence="2" type="ORF">JCGZ_05326</name>
</gene>
<proteinExistence type="predicted"/>
<evidence type="ECO:0000313" key="2">
    <source>
        <dbReference type="EMBL" id="KDP20498.1"/>
    </source>
</evidence>
<dbReference type="AlphaFoldDB" id="A0A067JCM4"/>
<accession>A0A067JCM4</accession>
<protein>
    <submittedName>
        <fullName evidence="2">Uncharacterized protein</fullName>
    </submittedName>
</protein>
<dbReference type="Proteomes" id="UP000027138">
    <property type="component" value="Unassembled WGS sequence"/>
</dbReference>
<evidence type="ECO:0000256" key="1">
    <source>
        <dbReference type="SAM" id="MobiDB-lite"/>
    </source>
</evidence>
<feature type="compositionally biased region" description="Pro residues" evidence="1">
    <location>
        <begin position="21"/>
        <end position="35"/>
    </location>
</feature>
<dbReference type="EMBL" id="KK915943">
    <property type="protein sequence ID" value="KDP20498.1"/>
    <property type="molecule type" value="Genomic_DNA"/>
</dbReference>
<feature type="region of interest" description="Disordered" evidence="1">
    <location>
        <begin position="1"/>
        <end position="39"/>
    </location>
</feature>
<sequence length="87" mass="9737">MAVRHRMRNHHHPLRRSLAESPPPLTFSEVDPPPAGIGQRRWIGETAASVTSQSPNPVRAEICKKGMQTKEEESNAYEIYTLSSRSA</sequence>